<dbReference type="EMBL" id="CACVAX010000045">
    <property type="protein sequence ID" value="CAA6816335.1"/>
    <property type="molecule type" value="Genomic_DNA"/>
</dbReference>
<protein>
    <submittedName>
        <fullName evidence="1">Uncharacterized protein</fullName>
    </submittedName>
</protein>
<sequence length="39" mass="4645">MKYHWIQIKDYASTQALEIYINRILSTYGKEHAVEINFG</sequence>
<name>A0A6S6TBA5_9BACT</name>
<reference evidence="1" key="1">
    <citation type="submission" date="2020-01" db="EMBL/GenBank/DDBJ databases">
        <authorList>
            <person name="Meier V. D."/>
            <person name="Meier V D."/>
        </authorList>
    </citation>
    <scope>NUCLEOTIDE SEQUENCE</scope>
    <source>
        <strain evidence="1">HLG_WM_MAG_04</strain>
    </source>
</reference>
<evidence type="ECO:0000313" key="1">
    <source>
        <dbReference type="EMBL" id="CAA6816335.1"/>
    </source>
</evidence>
<organism evidence="1">
    <name type="scientific">uncultured Sulfurovum sp</name>
    <dbReference type="NCBI Taxonomy" id="269237"/>
    <lineage>
        <taxon>Bacteria</taxon>
        <taxon>Pseudomonadati</taxon>
        <taxon>Campylobacterota</taxon>
        <taxon>Epsilonproteobacteria</taxon>
        <taxon>Campylobacterales</taxon>
        <taxon>Sulfurovaceae</taxon>
        <taxon>Sulfurovum</taxon>
        <taxon>environmental samples</taxon>
    </lineage>
</organism>
<dbReference type="AlphaFoldDB" id="A0A6S6TBA5"/>
<proteinExistence type="predicted"/>
<accession>A0A6S6TBA5</accession>
<evidence type="ECO:0000313" key="2">
    <source>
        <dbReference type="EMBL" id="CAA6820230.1"/>
    </source>
</evidence>
<gene>
    <name evidence="1" type="ORF">HELGO_WM7293</name>
    <name evidence="2" type="ORF">HELGO_WM8959</name>
</gene>
<dbReference type="EMBL" id="CACVAX010000056">
    <property type="protein sequence ID" value="CAA6820230.1"/>
    <property type="molecule type" value="Genomic_DNA"/>
</dbReference>